<dbReference type="GO" id="GO:0006310">
    <property type="term" value="P:DNA recombination"/>
    <property type="evidence" value="ECO:0007669"/>
    <property type="project" value="UniProtKB-KW"/>
</dbReference>
<evidence type="ECO:0008006" key="10">
    <source>
        <dbReference type="Google" id="ProtNLM"/>
    </source>
</evidence>
<reference evidence="9" key="1">
    <citation type="submission" date="2020-06" db="EMBL/GenBank/DDBJ databases">
        <title>Draft genomic sequence of Geomonas sp. Red330.</title>
        <authorList>
            <person name="Itoh H."/>
            <person name="Zhenxing X."/>
            <person name="Ushijima N."/>
            <person name="Masuda Y."/>
            <person name="Shiratori Y."/>
            <person name="Senoo K."/>
        </authorList>
    </citation>
    <scope>NUCLEOTIDE SEQUENCE [LARGE SCALE GENOMIC DNA]</scope>
    <source>
        <strain evidence="9">Red330</strain>
    </source>
</reference>
<comment type="caution">
    <text evidence="8">The sequence shown here is derived from an EMBL/GenBank/DDBJ whole genome shotgun (WGS) entry which is preliminary data.</text>
</comment>
<accession>A0A6V8MPY7</accession>
<dbReference type="SUPFAM" id="SSF56349">
    <property type="entry name" value="DNA breaking-rejoining enzymes"/>
    <property type="match status" value="1"/>
</dbReference>
<keyword evidence="3 5" id="KW-0238">DNA-binding</keyword>
<dbReference type="InterPro" id="IPR002104">
    <property type="entry name" value="Integrase_catalytic"/>
</dbReference>
<dbReference type="GO" id="GO:0003677">
    <property type="term" value="F:DNA binding"/>
    <property type="evidence" value="ECO:0007669"/>
    <property type="project" value="UniProtKB-UniRule"/>
</dbReference>
<evidence type="ECO:0000259" key="6">
    <source>
        <dbReference type="PROSITE" id="PS51898"/>
    </source>
</evidence>
<dbReference type="PANTHER" id="PTHR30349">
    <property type="entry name" value="PHAGE INTEGRASE-RELATED"/>
    <property type="match status" value="1"/>
</dbReference>
<evidence type="ECO:0000313" key="8">
    <source>
        <dbReference type="EMBL" id="GFO61937.1"/>
    </source>
</evidence>
<keyword evidence="2" id="KW-0229">DNA integration</keyword>
<dbReference type="Gene3D" id="1.10.443.10">
    <property type="entry name" value="Intergrase catalytic core"/>
    <property type="match status" value="1"/>
</dbReference>
<dbReference type="CDD" id="cd01184">
    <property type="entry name" value="INT_C_like_1"/>
    <property type="match status" value="1"/>
</dbReference>
<dbReference type="EMBL" id="BLXX01000023">
    <property type="protein sequence ID" value="GFO61937.1"/>
    <property type="molecule type" value="Genomic_DNA"/>
</dbReference>
<dbReference type="InterPro" id="IPR046668">
    <property type="entry name" value="DUF6538"/>
</dbReference>
<gene>
    <name evidence="8" type="ORF">GMST_42620</name>
</gene>
<dbReference type="Pfam" id="PF20172">
    <property type="entry name" value="DUF6538"/>
    <property type="match status" value="1"/>
</dbReference>
<dbReference type="RefSeq" id="WP_183356723.1">
    <property type="nucleotide sequence ID" value="NZ_BLXX01000023.1"/>
</dbReference>
<dbReference type="PROSITE" id="PS51898">
    <property type="entry name" value="TYR_RECOMBINASE"/>
    <property type="match status" value="1"/>
</dbReference>
<evidence type="ECO:0000256" key="1">
    <source>
        <dbReference type="ARBA" id="ARBA00008857"/>
    </source>
</evidence>
<keyword evidence="9" id="KW-1185">Reference proteome</keyword>
<protein>
    <recommendedName>
        <fullName evidence="10">Integrase</fullName>
    </recommendedName>
</protein>
<dbReference type="AlphaFoldDB" id="A0A6V8MPY7"/>
<dbReference type="InterPro" id="IPR044068">
    <property type="entry name" value="CB"/>
</dbReference>
<evidence type="ECO:0000313" key="9">
    <source>
        <dbReference type="Proteomes" id="UP000556026"/>
    </source>
</evidence>
<dbReference type="Pfam" id="PF00589">
    <property type="entry name" value="Phage_integrase"/>
    <property type="match status" value="1"/>
</dbReference>
<evidence type="ECO:0000259" key="7">
    <source>
        <dbReference type="PROSITE" id="PS51900"/>
    </source>
</evidence>
<dbReference type="InterPro" id="IPR013762">
    <property type="entry name" value="Integrase-like_cat_sf"/>
</dbReference>
<evidence type="ECO:0000256" key="5">
    <source>
        <dbReference type="PROSITE-ProRule" id="PRU01248"/>
    </source>
</evidence>
<feature type="domain" description="Core-binding (CB)" evidence="7">
    <location>
        <begin position="120"/>
        <end position="228"/>
    </location>
</feature>
<dbReference type="InterPro" id="IPR011010">
    <property type="entry name" value="DNA_brk_join_enz"/>
</dbReference>
<evidence type="ECO:0000256" key="4">
    <source>
        <dbReference type="ARBA" id="ARBA00023172"/>
    </source>
</evidence>
<dbReference type="Gene3D" id="1.10.150.130">
    <property type="match status" value="1"/>
</dbReference>
<dbReference type="PANTHER" id="PTHR30349:SF41">
    <property type="entry name" value="INTEGRASE_RECOMBINASE PROTEIN MJ0367-RELATED"/>
    <property type="match status" value="1"/>
</dbReference>
<sequence>MAHSLHLYQIKDTYYFRCRIPADLKLWFAGRDDIKRTLKTKSLTQAKKLLKVWSYKAERLFTLIRSGALTPVQAHRLVQEFKCNDLKLTDNMEHLSLPEAGGTVICLGGESNPVRAVQVDLLSDVVEKYIAEYKATQKAGAPSIYELETKCRQFVRLVGDMDIKRITRDTVLGYLDVLRKLPKNMAKTKKYAGKSIEDVVRMKPKDIMSDTTLNNYMVRINSFFTWAVRVGYVDRNPADGVKHGKTKLVRPDELRKAYAKSDLAQLATAYIGMKPGEKAKLADSPDRFWLPMIALYSGMRLNEICQLNTHDIKQDTESGVWYFDIDISEGDEKMIKSAAARRKVPVHKALVSLGLLEYRSRMVDRQAPRMWMNLKLTGRGYHKSFANWFLGNGTGKGFLRKYVTTDEKLNFHSFRHTFIDTLKQKRADELIVAEIVGHSNKSMTTGRYGKPFGLVDKLAIMHMVEYGLELETLQELAGVTIG</sequence>
<proteinExistence type="inferred from homology"/>
<evidence type="ECO:0000256" key="3">
    <source>
        <dbReference type="ARBA" id="ARBA00023125"/>
    </source>
</evidence>
<name>A0A6V8MPY7_9BACT</name>
<dbReference type="GO" id="GO:0015074">
    <property type="term" value="P:DNA integration"/>
    <property type="evidence" value="ECO:0007669"/>
    <property type="project" value="UniProtKB-KW"/>
</dbReference>
<organism evidence="8 9">
    <name type="scientific">Geomonas silvestris</name>
    <dbReference type="NCBI Taxonomy" id="2740184"/>
    <lineage>
        <taxon>Bacteria</taxon>
        <taxon>Pseudomonadati</taxon>
        <taxon>Thermodesulfobacteriota</taxon>
        <taxon>Desulfuromonadia</taxon>
        <taxon>Geobacterales</taxon>
        <taxon>Geobacteraceae</taxon>
        <taxon>Geomonas</taxon>
    </lineage>
</organism>
<feature type="domain" description="Tyr recombinase" evidence="6">
    <location>
        <begin position="253"/>
        <end position="463"/>
    </location>
</feature>
<evidence type="ECO:0000256" key="2">
    <source>
        <dbReference type="ARBA" id="ARBA00022908"/>
    </source>
</evidence>
<dbReference type="Proteomes" id="UP000556026">
    <property type="component" value="Unassembled WGS sequence"/>
</dbReference>
<dbReference type="InterPro" id="IPR010998">
    <property type="entry name" value="Integrase_recombinase_N"/>
</dbReference>
<keyword evidence="4" id="KW-0233">DNA recombination</keyword>
<dbReference type="PROSITE" id="PS51900">
    <property type="entry name" value="CB"/>
    <property type="match status" value="1"/>
</dbReference>
<comment type="similarity">
    <text evidence="1">Belongs to the 'phage' integrase family.</text>
</comment>
<dbReference type="InterPro" id="IPR050090">
    <property type="entry name" value="Tyrosine_recombinase_XerCD"/>
</dbReference>